<dbReference type="InterPro" id="IPR012337">
    <property type="entry name" value="RNaseH-like_sf"/>
</dbReference>
<dbReference type="InterPro" id="IPR052929">
    <property type="entry name" value="RNase_H-like_EbsB-rel"/>
</dbReference>
<sequence>MSSSSSGLPRLQNSFLWIFVDSSGCALWAIWGDKNARVHENTIKLPKVVSSWKCPPDQFVKINFDGAYDLKDQCSASGVVVRDNEGEVLASKSKIYTNVASAFAAEALACREAVQVGFDMQQRRVIIEGDSLTVIKRCRYDSTDRSLIGSFIYDIRQKKQFFSEIRFDFIPRVGNILAHMLAKETLKRKEEFYLMGEVPSFAETQQRDESLREPD</sequence>
<dbReference type="PANTHER" id="PTHR47074:SF61">
    <property type="entry name" value="RNASE H TYPE-1 DOMAIN-CONTAINING PROTEIN"/>
    <property type="match status" value="1"/>
</dbReference>
<keyword evidence="3" id="KW-1185">Reference proteome</keyword>
<name>A0A5B6WWT0_9ROSI</name>
<dbReference type="GO" id="GO:0004523">
    <property type="term" value="F:RNA-DNA hybrid ribonuclease activity"/>
    <property type="evidence" value="ECO:0007669"/>
    <property type="project" value="InterPro"/>
</dbReference>
<evidence type="ECO:0000313" key="3">
    <source>
        <dbReference type="Proteomes" id="UP000325315"/>
    </source>
</evidence>
<dbReference type="GO" id="GO:0003676">
    <property type="term" value="F:nucleic acid binding"/>
    <property type="evidence" value="ECO:0007669"/>
    <property type="project" value="InterPro"/>
</dbReference>
<dbReference type="InterPro" id="IPR044730">
    <property type="entry name" value="RNase_H-like_dom_plant"/>
</dbReference>
<dbReference type="SUPFAM" id="SSF53098">
    <property type="entry name" value="Ribonuclease H-like"/>
    <property type="match status" value="1"/>
</dbReference>
<dbReference type="OrthoDB" id="690769at2759"/>
<dbReference type="PANTHER" id="PTHR47074">
    <property type="entry name" value="BNAC02G40300D PROTEIN"/>
    <property type="match status" value="1"/>
</dbReference>
<dbReference type="Proteomes" id="UP000325315">
    <property type="component" value="Unassembled WGS sequence"/>
</dbReference>
<dbReference type="AlphaFoldDB" id="A0A5B6WWT0"/>
<dbReference type="InterPro" id="IPR036397">
    <property type="entry name" value="RNaseH_sf"/>
</dbReference>
<reference evidence="3" key="1">
    <citation type="journal article" date="2019" name="Plant Biotechnol. J.">
        <title>Genome sequencing of the Australian wild diploid species Gossypium australe highlights disease resistance and delayed gland morphogenesis.</title>
        <authorList>
            <person name="Cai Y."/>
            <person name="Cai X."/>
            <person name="Wang Q."/>
            <person name="Wang P."/>
            <person name="Zhang Y."/>
            <person name="Cai C."/>
            <person name="Xu Y."/>
            <person name="Wang K."/>
            <person name="Zhou Z."/>
            <person name="Wang C."/>
            <person name="Geng S."/>
            <person name="Li B."/>
            <person name="Dong Q."/>
            <person name="Hou Y."/>
            <person name="Wang H."/>
            <person name="Ai P."/>
            <person name="Liu Z."/>
            <person name="Yi F."/>
            <person name="Sun M."/>
            <person name="An G."/>
            <person name="Cheng J."/>
            <person name="Zhang Y."/>
            <person name="Shi Q."/>
            <person name="Xie Y."/>
            <person name="Shi X."/>
            <person name="Chang Y."/>
            <person name="Huang F."/>
            <person name="Chen Y."/>
            <person name="Hong S."/>
            <person name="Mi L."/>
            <person name="Sun Q."/>
            <person name="Zhang L."/>
            <person name="Zhou B."/>
            <person name="Peng R."/>
            <person name="Zhang X."/>
            <person name="Liu F."/>
        </authorList>
    </citation>
    <scope>NUCLEOTIDE SEQUENCE [LARGE SCALE GENOMIC DNA]</scope>
    <source>
        <strain evidence="3">cv. PA1801</strain>
    </source>
</reference>
<dbReference type="EMBL" id="SMMG02000002">
    <property type="protein sequence ID" value="KAA3485352.1"/>
    <property type="molecule type" value="Genomic_DNA"/>
</dbReference>
<dbReference type="InterPro" id="IPR002156">
    <property type="entry name" value="RNaseH_domain"/>
</dbReference>
<protein>
    <submittedName>
        <fullName evidence="2">Glycine, alanine and asparagine-rich protein-like</fullName>
    </submittedName>
</protein>
<dbReference type="Pfam" id="PF13456">
    <property type="entry name" value="RVT_3"/>
    <property type="match status" value="1"/>
</dbReference>
<feature type="domain" description="RNase H type-1" evidence="1">
    <location>
        <begin position="63"/>
        <end position="184"/>
    </location>
</feature>
<dbReference type="CDD" id="cd06222">
    <property type="entry name" value="RNase_H_like"/>
    <property type="match status" value="1"/>
</dbReference>
<comment type="caution">
    <text evidence="2">The sequence shown here is derived from an EMBL/GenBank/DDBJ whole genome shotgun (WGS) entry which is preliminary data.</text>
</comment>
<gene>
    <name evidence="2" type="ORF">EPI10_007347</name>
</gene>
<evidence type="ECO:0000259" key="1">
    <source>
        <dbReference type="Pfam" id="PF13456"/>
    </source>
</evidence>
<accession>A0A5B6WWT0</accession>
<organism evidence="2 3">
    <name type="scientific">Gossypium australe</name>
    <dbReference type="NCBI Taxonomy" id="47621"/>
    <lineage>
        <taxon>Eukaryota</taxon>
        <taxon>Viridiplantae</taxon>
        <taxon>Streptophyta</taxon>
        <taxon>Embryophyta</taxon>
        <taxon>Tracheophyta</taxon>
        <taxon>Spermatophyta</taxon>
        <taxon>Magnoliopsida</taxon>
        <taxon>eudicotyledons</taxon>
        <taxon>Gunneridae</taxon>
        <taxon>Pentapetalae</taxon>
        <taxon>rosids</taxon>
        <taxon>malvids</taxon>
        <taxon>Malvales</taxon>
        <taxon>Malvaceae</taxon>
        <taxon>Malvoideae</taxon>
        <taxon>Gossypium</taxon>
    </lineage>
</organism>
<dbReference type="Gene3D" id="3.30.420.10">
    <property type="entry name" value="Ribonuclease H-like superfamily/Ribonuclease H"/>
    <property type="match status" value="1"/>
</dbReference>
<proteinExistence type="predicted"/>
<evidence type="ECO:0000313" key="2">
    <source>
        <dbReference type="EMBL" id="KAA3485352.1"/>
    </source>
</evidence>